<gene>
    <name evidence="1" type="ORF">GOP47_0009252</name>
</gene>
<sequence length="79" mass="8467">MAQGAASRIQRTASCPWQTGALPCVVFYWQGQCDPEEPNPVGFHATRACPPPRHKPPCTRVFDLGSLGLSSMAAHAMTA</sequence>
<proteinExistence type="predicted"/>
<keyword evidence="2" id="KW-1185">Reference proteome</keyword>
<reference evidence="1" key="1">
    <citation type="submission" date="2021-01" db="EMBL/GenBank/DDBJ databases">
        <title>Adiantum capillus-veneris genome.</title>
        <authorList>
            <person name="Fang Y."/>
            <person name="Liao Q."/>
        </authorList>
    </citation>
    <scope>NUCLEOTIDE SEQUENCE</scope>
    <source>
        <strain evidence="1">H3</strain>
        <tissue evidence="1">Leaf</tissue>
    </source>
</reference>
<evidence type="ECO:0000313" key="1">
    <source>
        <dbReference type="EMBL" id="KAI5075176.1"/>
    </source>
</evidence>
<organism evidence="1 2">
    <name type="scientific">Adiantum capillus-veneris</name>
    <name type="common">Maidenhair fern</name>
    <dbReference type="NCBI Taxonomy" id="13818"/>
    <lineage>
        <taxon>Eukaryota</taxon>
        <taxon>Viridiplantae</taxon>
        <taxon>Streptophyta</taxon>
        <taxon>Embryophyta</taxon>
        <taxon>Tracheophyta</taxon>
        <taxon>Polypodiopsida</taxon>
        <taxon>Polypodiidae</taxon>
        <taxon>Polypodiales</taxon>
        <taxon>Pteridineae</taxon>
        <taxon>Pteridaceae</taxon>
        <taxon>Vittarioideae</taxon>
        <taxon>Adiantum</taxon>
    </lineage>
</organism>
<dbReference type="Proteomes" id="UP000886520">
    <property type="component" value="Chromosome 9"/>
</dbReference>
<dbReference type="EMBL" id="JABFUD020000009">
    <property type="protein sequence ID" value="KAI5075176.1"/>
    <property type="molecule type" value="Genomic_DNA"/>
</dbReference>
<comment type="caution">
    <text evidence="1">The sequence shown here is derived from an EMBL/GenBank/DDBJ whole genome shotgun (WGS) entry which is preliminary data.</text>
</comment>
<name>A0A9D4ZJC6_ADICA</name>
<dbReference type="AlphaFoldDB" id="A0A9D4ZJC6"/>
<protein>
    <submittedName>
        <fullName evidence="1">Uncharacterized protein</fullName>
    </submittedName>
</protein>
<accession>A0A9D4ZJC6</accession>
<evidence type="ECO:0000313" key="2">
    <source>
        <dbReference type="Proteomes" id="UP000886520"/>
    </source>
</evidence>